<evidence type="ECO:0000256" key="2">
    <source>
        <dbReference type="RuleBase" id="RU003750"/>
    </source>
</evidence>
<dbReference type="PROSITE" id="PS00379">
    <property type="entry name" value="CDP_ALCOHOL_P_TRANSF"/>
    <property type="match status" value="1"/>
</dbReference>
<reference evidence="4 5" key="1">
    <citation type="submission" date="2020-11" db="EMBL/GenBank/DDBJ databases">
        <title>The genome sequence of Erythrobacter sp. 6D36.</title>
        <authorList>
            <person name="Liu Y."/>
        </authorList>
    </citation>
    <scope>NUCLEOTIDE SEQUENCE [LARGE SCALE GENOMIC DNA]</scope>
    <source>
        <strain evidence="4 5">6D36</strain>
    </source>
</reference>
<name>A0A7S8IWU7_9SPHN</name>
<dbReference type="KEGG" id="qso:IRL76_07375"/>
<dbReference type="Gene3D" id="1.20.120.1760">
    <property type="match status" value="1"/>
</dbReference>
<evidence type="ECO:0000313" key="4">
    <source>
        <dbReference type="EMBL" id="QPD00442.1"/>
    </source>
</evidence>
<evidence type="ECO:0000256" key="1">
    <source>
        <dbReference type="ARBA" id="ARBA00022679"/>
    </source>
</evidence>
<evidence type="ECO:0000256" key="3">
    <source>
        <dbReference type="SAM" id="Phobius"/>
    </source>
</evidence>
<keyword evidence="3" id="KW-0472">Membrane</keyword>
<dbReference type="Pfam" id="PF01066">
    <property type="entry name" value="CDP-OH_P_transf"/>
    <property type="match status" value="1"/>
</dbReference>
<sequence>MVSVLGSLAIVLAGIAYIQPAWPLAALAGLCLHMSWHVFDGADGDLARRTGRVSASGEIIDGICDYAGHTVLYVLLAAAASREVGPVVWVLAVAAGVSRVVQANFYEVQRRQFAYWAYGVGWLRSGNETSGTNFLAVAARTYLRIASFFSPPQSEIDDAATDPSRAQMLSRLVRDLGPFAFAGSSLLGANYRTLVLGVSMLFGSPLWYFAYEAVVLNIVMGISLARSRRNLRALTAALQSGSSTVR</sequence>
<evidence type="ECO:0000313" key="5">
    <source>
        <dbReference type="Proteomes" id="UP000594459"/>
    </source>
</evidence>
<dbReference type="InterPro" id="IPR000462">
    <property type="entry name" value="CDP-OH_P_trans"/>
</dbReference>
<dbReference type="InterPro" id="IPR043130">
    <property type="entry name" value="CDP-OH_PTrfase_TM_dom"/>
</dbReference>
<keyword evidence="3" id="KW-0812">Transmembrane</keyword>
<dbReference type="GO" id="GO:0016020">
    <property type="term" value="C:membrane"/>
    <property type="evidence" value="ECO:0007669"/>
    <property type="project" value="InterPro"/>
</dbReference>
<dbReference type="AlphaFoldDB" id="A0A7S8IWU7"/>
<keyword evidence="1 2" id="KW-0808">Transferase</keyword>
<dbReference type="InterPro" id="IPR048254">
    <property type="entry name" value="CDP_ALCOHOL_P_TRANSF_CS"/>
</dbReference>
<accession>A0A7S8IWU7</accession>
<organism evidence="4 5">
    <name type="scientific">Qipengyuania soli</name>
    <dbReference type="NCBI Taxonomy" id="2782568"/>
    <lineage>
        <taxon>Bacteria</taxon>
        <taxon>Pseudomonadati</taxon>
        <taxon>Pseudomonadota</taxon>
        <taxon>Alphaproteobacteria</taxon>
        <taxon>Sphingomonadales</taxon>
        <taxon>Erythrobacteraceae</taxon>
        <taxon>Qipengyuania</taxon>
    </lineage>
</organism>
<feature type="transmembrane region" description="Helical" evidence="3">
    <location>
        <begin position="206"/>
        <end position="225"/>
    </location>
</feature>
<dbReference type="Proteomes" id="UP000594459">
    <property type="component" value="Chromosome"/>
</dbReference>
<gene>
    <name evidence="4" type="ORF">IRL76_07375</name>
</gene>
<feature type="transmembrane region" description="Helical" evidence="3">
    <location>
        <begin position="176"/>
        <end position="194"/>
    </location>
</feature>
<comment type="similarity">
    <text evidence="2">Belongs to the CDP-alcohol phosphatidyltransferase class-I family.</text>
</comment>
<proteinExistence type="inferred from homology"/>
<dbReference type="EMBL" id="CP064654">
    <property type="protein sequence ID" value="QPD00442.1"/>
    <property type="molecule type" value="Genomic_DNA"/>
</dbReference>
<protein>
    <submittedName>
        <fullName evidence="4">CDP-alcohol phosphatidyltransferase family protein</fullName>
    </submittedName>
</protein>
<keyword evidence="5" id="KW-1185">Reference proteome</keyword>
<dbReference type="GO" id="GO:0008654">
    <property type="term" value="P:phospholipid biosynthetic process"/>
    <property type="evidence" value="ECO:0007669"/>
    <property type="project" value="InterPro"/>
</dbReference>
<keyword evidence="3" id="KW-1133">Transmembrane helix</keyword>
<dbReference type="GO" id="GO:0016780">
    <property type="term" value="F:phosphotransferase activity, for other substituted phosphate groups"/>
    <property type="evidence" value="ECO:0007669"/>
    <property type="project" value="InterPro"/>
</dbReference>